<evidence type="ECO:0000313" key="2">
    <source>
        <dbReference type="Proteomes" id="UP000826651"/>
    </source>
</evidence>
<comment type="caution">
    <text evidence="1">The sequence shown here is derived from an EMBL/GenBank/DDBJ whole genome shotgun (WGS) entry which is preliminary data.</text>
</comment>
<sequence length="106" mass="11593">MISSSGLSAESLEFLQEYVGDKIGMKLELLTLQDETYASQLATVQQAGNGPDLVQWTSEGMHYLRASGINLAPLDDYVTDDMRAAGYDADFASGRPRAACMRWRPG</sequence>
<gene>
    <name evidence="1" type="ORF">KCQ71_05210</name>
</gene>
<dbReference type="EMBL" id="JAGSHT010000005">
    <property type="protein sequence ID" value="MBZ2195541.1"/>
    <property type="molecule type" value="Genomic_DNA"/>
</dbReference>
<reference evidence="1 2" key="1">
    <citation type="submission" date="2021-04" db="EMBL/GenBank/DDBJ databases">
        <title>Ruania sp. nov., isolated from sandy soil of mangrove forest.</title>
        <authorList>
            <person name="Ge X."/>
            <person name="Huang R."/>
            <person name="Liu W."/>
        </authorList>
    </citation>
    <scope>NUCLEOTIDE SEQUENCE [LARGE SCALE GENOMIC DNA]</scope>
    <source>
        <strain evidence="1 2">N2-46</strain>
    </source>
</reference>
<evidence type="ECO:0000313" key="1">
    <source>
        <dbReference type="EMBL" id="MBZ2195541.1"/>
    </source>
</evidence>
<proteinExistence type="predicted"/>
<organism evidence="1 2">
    <name type="scientific">Occultella gossypii</name>
    <dbReference type="NCBI Taxonomy" id="2800820"/>
    <lineage>
        <taxon>Bacteria</taxon>
        <taxon>Bacillati</taxon>
        <taxon>Actinomycetota</taxon>
        <taxon>Actinomycetes</taxon>
        <taxon>Micrococcales</taxon>
        <taxon>Ruaniaceae</taxon>
        <taxon>Occultella</taxon>
    </lineage>
</organism>
<name>A0ABS7S5C2_9MICO</name>
<dbReference type="RefSeq" id="WP_223403583.1">
    <property type="nucleotide sequence ID" value="NZ_JAGSHT010000005.1"/>
</dbReference>
<protein>
    <submittedName>
        <fullName evidence="1">Uncharacterized protein</fullName>
    </submittedName>
</protein>
<accession>A0ABS7S5C2</accession>
<dbReference type="Proteomes" id="UP000826651">
    <property type="component" value="Unassembled WGS sequence"/>
</dbReference>
<dbReference type="Gene3D" id="3.40.190.10">
    <property type="entry name" value="Periplasmic binding protein-like II"/>
    <property type="match status" value="1"/>
</dbReference>
<dbReference type="SUPFAM" id="SSF53850">
    <property type="entry name" value="Periplasmic binding protein-like II"/>
    <property type="match status" value="1"/>
</dbReference>
<keyword evidence="2" id="KW-1185">Reference proteome</keyword>